<keyword evidence="5" id="KW-1185">Reference proteome</keyword>
<sequence length="381" mass="40204">MQHDGSGPRPSPRLLPARARRVWARHPRLGMAVKAAVAASLAWALVQLVPGPAADYPYYAPLGALIATSTTLTGSAREAAQAVTAISLGAAVALAADALGGPSLLTIALAVAVGVLVGSWSRLGGSKSWVPTSALFVLIIGDTNPTGYVLGFAGLTLLGALVGLAVTAAFPPLPLAPAQAQLQLLRDRLADQLDDLAGGLQQEHPPTAEGWQKRIRTIDPVLASMRAAVGQTREAQRGNRRARRYAQDAEQQLRQARTLERLTLLVEELTDVLTDSERAEFEQVPLGPALRPAAARTLSALGEALRSVDAETADQGSLREAEEALQQFRDEVRRTRTTTQDDLFVAGSVIDAVRRGLMSLSPPAAAAAHSPEPPDRAEPSR</sequence>
<protein>
    <recommendedName>
        <fullName evidence="6">Aromatic acid exporter family member 1</fullName>
    </recommendedName>
</protein>
<evidence type="ECO:0000313" key="4">
    <source>
        <dbReference type="EMBL" id="MDT0275387.1"/>
    </source>
</evidence>
<dbReference type="RefSeq" id="WP_311344209.1">
    <property type="nucleotide sequence ID" value="NZ_JAVREI010000002.1"/>
</dbReference>
<feature type="transmembrane region" description="Helical" evidence="3">
    <location>
        <begin position="148"/>
        <end position="170"/>
    </location>
</feature>
<keyword evidence="3" id="KW-1133">Transmembrane helix</keyword>
<feature type="region of interest" description="Disordered" evidence="2">
    <location>
        <begin position="361"/>
        <end position="381"/>
    </location>
</feature>
<keyword evidence="3" id="KW-0472">Membrane</keyword>
<feature type="transmembrane region" description="Helical" evidence="3">
    <location>
        <begin position="29"/>
        <end position="46"/>
    </location>
</feature>
<keyword evidence="1" id="KW-0175">Coiled coil</keyword>
<keyword evidence="3" id="KW-0812">Transmembrane</keyword>
<name>A0ABU2K5D8_9ACTN</name>
<organism evidence="4 5">
    <name type="scientific">Blastococcus goldschmidtiae</name>
    <dbReference type="NCBI Taxonomy" id="3075546"/>
    <lineage>
        <taxon>Bacteria</taxon>
        <taxon>Bacillati</taxon>
        <taxon>Actinomycetota</taxon>
        <taxon>Actinomycetes</taxon>
        <taxon>Geodermatophilales</taxon>
        <taxon>Geodermatophilaceae</taxon>
        <taxon>Blastococcus</taxon>
    </lineage>
</organism>
<comment type="caution">
    <text evidence="4">The sequence shown here is derived from an EMBL/GenBank/DDBJ whole genome shotgun (WGS) entry which is preliminary data.</text>
</comment>
<evidence type="ECO:0000256" key="1">
    <source>
        <dbReference type="SAM" id="Coils"/>
    </source>
</evidence>
<gene>
    <name evidence="4" type="ORF">RM425_05675</name>
</gene>
<accession>A0ABU2K5D8</accession>
<evidence type="ECO:0000313" key="5">
    <source>
        <dbReference type="Proteomes" id="UP001183222"/>
    </source>
</evidence>
<feature type="transmembrane region" description="Helical" evidence="3">
    <location>
        <begin position="88"/>
        <end position="117"/>
    </location>
</feature>
<feature type="coiled-coil region" evidence="1">
    <location>
        <begin position="239"/>
        <end position="279"/>
    </location>
</feature>
<evidence type="ECO:0000256" key="3">
    <source>
        <dbReference type="SAM" id="Phobius"/>
    </source>
</evidence>
<evidence type="ECO:0000256" key="2">
    <source>
        <dbReference type="SAM" id="MobiDB-lite"/>
    </source>
</evidence>
<dbReference type="Proteomes" id="UP001183222">
    <property type="component" value="Unassembled WGS sequence"/>
</dbReference>
<evidence type="ECO:0008006" key="6">
    <source>
        <dbReference type="Google" id="ProtNLM"/>
    </source>
</evidence>
<dbReference type="EMBL" id="JAVREI010000002">
    <property type="protein sequence ID" value="MDT0275387.1"/>
    <property type="molecule type" value="Genomic_DNA"/>
</dbReference>
<reference evidence="5" key="1">
    <citation type="submission" date="2023-07" db="EMBL/GenBank/DDBJ databases">
        <title>30 novel species of actinomycetes from the DSMZ collection.</title>
        <authorList>
            <person name="Nouioui I."/>
        </authorList>
    </citation>
    <scope>NUCLEOTIDE SEQUENCE [LARGE SCALE GENOMIC DNA]</scope>
    <source>
        <strain evidence="5">DSM 46792</strain>
    </source>
</reference>
<proteinExistence type="predicted"/>
<feature type="compositionally biased region" description="Basic and acidic residues" evidence="2">
    <location>
        <begin position="372"/>
        <end position="381"/>
    </location>
</feature>